<sequence length="390" mass="41143">GKDQYFEAAKDSEKLSKIVVVLKNEFRSAGLYLSSFDFDDLSKAVIPKVNEILYDTLAYIVKTDSATEHFLLGTDSVSDGMDDARCLISSRNVSPWGPSIAGAAYSGVDERVIEVKAMEEKVGMHLSQFSLLEDDGVREHHAPVGAPSANAVTSDAPRQVVPRGGGASACGAPAAGRYEAHFSVPTEEFPLGIDLVPVSHYVPAMTLEPLISAVACSFEPAANSFVEPADALEHCSIDEFLADSETDELGQSECEESFAGTLCGQSTGRPQQVIGCGAPPPGLRSNFVLLACFLGLLGIGFAGTAGIEGASGGGMSAADAQPTAVPPPDYWRPEGHYATGYNPHAPLHRAGNNNITDILTQPLPPRAIFYESPSYYGLELQSEAPDSDSG</sequence>
<organism evidence="2 3">
    <name type="scientific">Cymbomonas tetramitiformis</name>
    <dbReference type="NCBI Taxonomy" id="36881"/>
    <lineage>
        <taxon>Eukaryota</taxon>
        <taxon>Viridiplantae</taxon>
        <taxon>Chlorophyta</taxon>
        <taxon>Pyramimonadophyceae</taxon>
        <taxon>Pyramimonadales</taxon>
        <taxon>Pyramimonadaceae</taxon>
        <taxon>Cymbomonas</taxon>
    </lineage>
</organism>
<reference evidence="2 3" key="1">
    <citation type="journal article" date="2015" name="Genome Biol. Evol.">
        <title>Comparative Genomics of a Bacterivorous Green Alga Reveals Evolutionary Causalities and Consequences of Phago-Mixotrophic Mode of Nutrition.</title>
        <authorList>
            <person name="Burns J.A."/>
            <person name="Paasch A."/>
            <person name="Narechania A."/>
            <person name="Kim E."/>
        </authorList>
    </citation>
    <scope>NUCLEOTIDE SEQUENCE [LARGE SCALE GENOMIC DNA]</scope>
    <source>
        <strain evidence="2 3">PLY_AMNH</strain>
    </source>
</reference>
<name>A0AAE0C068_9CHLO</name>
<evidence type="ECO:0000313" key="3">
    <source>
        <dbReference type="Proteomes" id="UP001190700"/>
    </source>
</evidence>
<keyword evidence="3" id="KW-1185">Reference proteome</keyword>
<comment type="caution">
    <text evidence="2">The sequence shown here is derived from an EMBL/GenBank/DDBJ whole genome shotgun (WGS) entry which is preliminary data.</text>
</comment>
<feature type="non-terminal residue" evidence="2">
    <location>
        <position position="1"/>
    </location>
</feature>
<proteinExistence type="predicted"/>
<protein>
    <submittedName>
        <fullName evidence="2">Uncharacterized protein</fullName>
    </submittedName>
</protein>
<accession>A0AAE0C068</accession>
<dbReference type="AlphaFoldDB" id="A0AAE0C068"/>
<feature type="region of interest" description="Disordered" evidence="1">
    <location>
        <begin position="311"/>
        <end position="331"/>
    </location>
</feature>
<dbReference type="Proteomes" id="UP001190700">
    <property type="component" value="Unassembled WGS sequence"/>
</dbReference>
<dbReference type="EMBL" id="LGRX02030711">
    <property type="protein sequence ID" value="KAK3245369.1"/>
    <property type="molecule type" value="Genomic_DNA"/>
</dbReference>
<evidence type="ECO:0000256" key="1">
    <source>
        <dbReference type="SAM" id="MobiDB-lite"/>
    </source>
</evidence>
<evidence type="ECO:0000313" key="2">
    <source>
        <dbReference type="EMBL" id="KAK3245369.1"/>
    </source>
</evidence>
<gene>
    <name evidence="2" type="ORF">CYMTET_45058</name>
</gene>